<dbReference type="AlphaFoldDB" id="A0A8H3IR40"/>
<organism evidence="3 4">
    <name type="scientific">Gomphillus americanus</name>
    <dbReference type="NCBI Taxonomy" id="1940652"/>
    <lineage>
        <taxon>Eukaryota</taxon>
        <taxon>Fungi</taxon>
        <taxon>Dikarya</taxon>
        <taxon>Ascomycota</taxon>
        <taxon>Pezizomycotina</taxon>
        <taxon>Lecanoromycetes</taxon>
        <taxon>OSLEUM clade</taxon>
        <taxon>Ostropomycetidae</taxon>
        <taxon>Ostropales</taxon>
        <taxon>Graphidaceae</taxon>
        <taxon>Gomphilloideae</taxon>
        <taxon>Gomphillus</taxon>
    </lineage>
</organism>
<dbReference type="PANTHER" id="PTHR13194:SF19">
    <property type="entry name" value="NAD(P)-BINDING ROSSMANN-FOLD SUPERFAMILY PROTEIN"/>
    <property type="match status" value="1"/>
</dbReference>
<reference evidence="3" key="1">
    <citation type="submission" date="2021-03" db="EMBL/GenBank/DDBJ databases">
        <authorList>
            <person name="Tagirdzhanova G."/>
        </authorList>
    </citation>
    <scope>NUCLEOTIDE SEQUENCE</scope>
</reference>
<dbReference type="EMBL" id="CAJPDQ010000035">
    <property type="protein sequence ID" value="CAF9930250.1"/>
    <property type="molecule type" value="Genomic_DNA"/>
</dbReference>
<protein>
    <recommendedName>
        <fullName evidence="2">NADH:ubiquinone oxidoreductase intermediate-associated protein 30 domain-containing protein</fullName>
    </recommendedName>
</protein>
<dbReference type="InterPro" id="IPR039131">
    <property type="entry name" value="NDUFAF1"/>
</dbReference>
<evidence type="ECO:0000259" key="2">
    <source>
        <dbReference type="Pfam" id="PF08547"/>
    </source>
</evidence>
<proteinExistence type="inferred from homology"/>
<accession>A0A8H3IR40</accession>
<feature type="domain" description="NADH:ubiquinone oxidoreductase intermediate-associated protein 30" evidence="2">
    <location>
        <begin position="49"/>
        <end position="236"/>
    </location>
</feature>
<evidence type="ECO:0000313" key="3">
    <source>
        <dbReference type="EMBL" id="CAF9930250.1"/>
    </source>
</evidence>
<dbReference type="GO" id="GO:0051082">
    <property type="term" value="F:unfolded protein binding"/>
    <property type="evidence" value="ECO:0007669"/>
    <property type="project" value="TreeGrafter"/>
</dbReference>
<dbReference type="SUPFAM" id="SSF49785">
    <property type="entry name" value="Galactose-binding domain-like"/>
    <property type="match status" value="1"/>
</dbReference>
<dbReference type="InterPro" id="IPR013857">
    <property type="entry name" value="NADH-UbQ_OxRdtase-assoc_prot30"/>
</dbReference>
<comment type="similarity">
    <text evidence="1">Belongs to the CIA30 family.</text>
</comment>
<name>A0A8H3IR40_9LECA</name>
<keyword evidence="4" id="KW-1185">Reference proteome</keyword>
<gene>
    <name evidence="3" type="ORF">GOMPHAMPRED_005602</name>
</gene>
<dbReference type="OrthoDB" id="426386at2759"/>
<dbReference type="Pfam" id="PF08547">
    <property type="entry name" value="CIA30"/>
    <property type="match status" value="1"/>
</dbReference>
<dbReference type="InterPro" id="IPR008979">
    <property type="entry name" value="Galactose-bd-like_sf"/>
</dbReference>
<comment type="caution">
    <text evidence="3">The sequence shown here is derived from an EMBL/GenBank/DDBJ whole genome shotgun (WGS) entry which is preliminary data.</text>
</comment>
<evidence type="ECO:0000313" key="4">
    <source>
        <dbReference type="Proteomes" id="UP000664169"/>
    </source>
</evidence>
<dbReference type="PANTHER" id="PTHR13194">
    <property type="entry name" value="COMPLEX I INTERMEDIATE-ASSOCIATED PROTEIN 30"/>
    <property type="match status" value="1"/>
</dbReference>
<evidence type="ECO:0000256" key="1">
    <source>
        <dbReference type="ARBA" id="ARBA00007884"/>
    </source>
</evidence>
<sequence length="247" mass="27168">MHLQAPLLRISAAIGWFTSTTKLPASTSMESSKLEVQYLFGGSQPWNTSTLVWAAVDDRVRGGSSQSYLEPLNHNGKQSAKFYGVLDTTTLGGAGFASRSTRAVSGTHSSDETTWDLSSYDGLSLAINSADDKTYTLTLKDELPRDKRSDGRERSGISWEAVFNVPATEGDQEGMSVKQSNETTGIIVEIPWASFKATYRGRDVPDVKPLETKTIHAFSLLMRSFFEKQDGEFELIVDYIAASRFAE</sequence>
<dbReference type="GO" id="GO:0010257">
    <property type="term" value="P:NADH dehydrogenase complex assembly"/>
    <property type="evidence" value="ECO:0007669"/>
    <property type="project" value="TreeGrafter"/>
</dbReference>
<dbReference type="Proteomes" id="UP000664169">
    <property type="component" value="Unassembled WGS sequence"/>
</dbReference>